<protein>
    <recommendedName>
        <fullName evidence="6">JAB1/MPN/MOV34 metalloenzyme domain-containing protein</fullName>
    </recommendedName>
</protein>
<keyword evidence="2" id="KW-0479">Metal-binding</keyword>
<keyword evidence="3" id="KW-0378">Hydrolase</keyword>
<keyword evidence="1" id="KW-0645">Protease</keyword>
<dbReference type="PANTHER" id="PTHR34858:SF1">
    <property type="entry name" value="CYSO-CYSTEINE PEPTIDASE"/>
    <property type="match status" value="1"/>
</dbReference>
<dbReference type="AlphaFoldDB" id="A0A382FEB1"/>
<dbReference type="EMBL" id="UINC01049462">
    <property type="protein sequence ID" value="SVB61280.1"/>
    <property type="molecule type" value="Genomic_DNA"/>
</dbReference>
<feature type="non-terminal residue" evidence="7">
    <location>
        <position position="139"/>
    </location>
</feature>
<gene>
    <name evidence="7" type="ORF">METZ01_LOCUS214134</name>
</gene>
<evidence type="ECO:0000256" key="1">
    <source>
        <dbReference type="ARBA" id="ARBA00022670"/>
    </source>
</evidence>
<dbReference type="SMART" id="SM00232">
    <property type="entry name" value="JAB_MPN"/>
    <property type="match status" value="1"/>
</dbReference>
<keyword evidence="5" id="KW-0482">Metalloprotease</keyword>
<evidence type="ECO:0000259" key="6">
    <source>
        <dbReference type="SMART" id="SM00232"/>
    </source>
</evidence>
<keyword evidence="4" id="KW-0862">Zinc</keyword>
<accession>A0A382FEB1</accession>
<evidence type="ECO:0000313" key="7">
    <source>
        <dbReference type="EMBL" id="SVB61280.1"/>
    </source>
</evidence>
<sequence length="139" mass="16699">MEGLRTHAMDEYPYECCGYITGTDDPETWIVRRCRNMQNELHARDPEQYPRDARTAYIFNEEDMKQLFYTDFEDPDKRVVGFYHSHPDHPAYFSEKDRMEALTDWFVPEPFYLVLSVGENSVSDMKAFVWNERKETFDE</sequence>
<dbReference type="Gene3D" id="3.40.140.10">
    <property type="entry name" value="Cytidine Deaminase, domain 2"/>
    <property type="match status" value="1"/>
</dbReference>
<dbReference type="PANTHER" id="PTHR34858">
    <property type="entry name" value="CYSO-CYSTEINE PEPTIDASE"/>
    <property type="match status" value="1"/>
</dbReference>
<dbReference type="GO" id="GO:0008270">
    <property type="term" value="F:zinc ion binding"/>
    <property type="evidence" value="ECO:0007669"/>
    <property type="project" value="TreeGrafter"/>
</dbReference>
<evidence type="ECO:0000256" key="4">
    <source>
        <dbReference type="ARBA" id="ARBA00022833"/>
    </source>
</evidence>
<dbReference type="GO" id="GO:0008235">
    <property type="term" value="F:metalloexopeptidase activity"/>
    <property type="evidence" value="ECO:0007669"/>
    <property type="project" value="TreeGrafter"/>
</dbReference>
<reference evidence="7" key="1">
    <citation type="submission" date="2018-05" db="EMBL/GenBank/DDBJ databases">
        <authorList>
            <person name="Lanie J.A."/>
            <person name="Ng W.-L."/>
            <person name="Kazmierczak K.M."/>
            <person name="Andrzejewski T.M."/>
            <person name="Davidsen T.M."/>
            <person name="Wayne K.J."/>
            <person name="Tettelin H."/>
            <person name="Glass J.I."/>
            <person name="Rusch D."/>
            <person name="Podicherti R."/>
            <person name="Tsui H.-C.T."/>
            <person name="Winkler M.E."/>
        </authorList>
    </citation>
    <scope>NUCLEOTIDE SEQUENCE</scope>
</reference>
<evidence type="ECO:0000256" key="5">
    <source>
        <dbReference type="ARBA" id="ARBA00023049"/>
    </source>
</evidence>
<name>A0A382FEB1_9ZZZZ</name>
<dbReference type="SUPFAM" id="SSF102712">
    <property type="entry name" value="JAB1/MPN domain"/>
    <property type="match status" value="1"/>
</dbReference>
<dbReference type="Pfam" id="PF14464">
    <property type="entry name" value="Prok-JAB"/>
    <property type="match status" value="1"/>
</dbReference>
<dbReference type="InterPro" id="IPR028090">
    <property type="entry name" value="JAB_dom_prok"/>
</dbReference>
<dbReference type="GO" id="GO:0006508">
    <property type="term" value="P:proteolysis"/>
    <property type="evidence" value="ECO:0007669"/>
    <property type="project" value="UniProtKB-KW"/>
</dbReference>
<dbReference type="InterPro" id="IPR051929">
    <property type="entry name" value="VirAsm_ModProt"/>
</dbReference>
<evidence type="ECO:0000256" key="3">
    <source>
        <dbReference type="ARBA" id="ARBA00022801"/>
    </source>
</evidence>
<dbReference type="CDD" id="cd08070">
    <property type="entry name" value="MPN_like"/>
    <property type="match status" value="1"/>
</dbReference>
<organism evidence="7">
    <name type="scientific">marine metagenome</name>
    <dbReference type="NCBI Taxonomy" id="408172"/>
    <lineage>
        <taxon>unclassified sequences</taxon>
        <taxon>metagenomes</taxon>
        <taxon>ecological metagenomes</taxon>
    </lineage>
</organism>
<evidence type="ECO:0000256" key="2">
    <source>
        <dbReference type="ARBA" id="ARBA00022723"/>
    </source>
</evidence>
<dbReference type="InterPro" id="IPR000555">
    <property type="entry name" value="JAMM/MPN+_dom"/>
</dbReference>
<feature type="domain" description="JAB1/MPN/MOV34 metalloenzyme" evidence="6">
    <location>
        <begin position="1"/>
        <end position="135"/>
    </location>
</feature>
<proteinExistence type="predicted"/>